<feature type="coiled-coil region" evidence="1">
    <location>
        <begin position="185"/>
        <end position="212"/>
    </location>
</feature>
<dbReference type="EMBL" id="FUEG01000058">
    <property type="protein sequence ID" value="SJL18347.1"/>
    <property type="molecule type" value="Genomic_DNA"/>
</dbReference>
<dbReference type="OrthoDB" id="2980806at2759"/>
<evidence type="ECO:0000313" key="3">
    <source>
        <dbReference type="Proteomes" id="UP000219338"/>
    </source>
</evidence>
<reference evidence="3" key="1">
    <citation type="journal article" date="2017" name="Nat. Ecol. Evol.">
        <title>Genome expansion and lineage-specific genetic innovations in the forest pathogenic fungi Armillaria.</title>
        <authorList>
            <person name="Sipos G."/>
            <person name="Prasanna A.N."/>
            <person name="Walter M.C."/>
            <person name="O'Connor E."/>
            <person name="Balint B."/>
            <person name="Krizsan K."/>
            <person name="Kiss B."/>
            <person name="Hess J."/>
            <person name="Varga T."/>
            <person name="Slot J."/>
            <person name="Riley R."/>
            <person name="Boka B."/>
            <person name="Rigling D."/>
            <person name="Barry K."/>
            <person name="Lee J."/>
            <person name="Mihaltcheva S."/>
            <person name="LaButti K."/>
            <person name="Lipzen A."/>
            <person name="Waldron R."/>
            <person name="Moloney N.M."/>
            <person name="Sperisen C."/>
            <person name="Kredics L."/>
            <person name="Vagvoelgyi C."/>
            <person name="Patrignani A."/>
            <person name="Fitzpatrick D."/>
            <person name="Nagy I."/>
            <person name="Doyle S."/>
            <person name="Anderson J.B."/>
            <person name="Grigoriev I.V."/>
            <person name="Gueldener U."/>
            <person name="Muensterkoetter M."/>
            <person name="Nagy L.G."/>
        </authorList>
    </citation>
    <scope>NUCLEOTIDE SEQUENCE [LARGE SCALE GENOMIC DNA]</scope>
    <source>
        <strain evidence="3">C18/9</strain>
    </source>
</reference>
<organism evidence="2 3">
    <name type="scientific">Armillaria ostoyae</name>
    <name type="common">Armillaria root rot fungus</name>
    <dbReference type="NCBI Taxonomy" id="47428"/>
    <lineage>
        <taxon>Eukaryota</taxon>
        <taxon>Fungi</taxon>
        <taxon>Dikarya</taxon>
        <taxon>Basidiomycota</taxon>
        <taxon>Agaricomycotina</taxon>
        <taxon>Agaricomycetes</taxon>
        <taxon>Agaricomycetidae</taxon>
        <taxon>Agaricales</taxon>
        <taxon>Marasmiineae</taxon>
        <taxon>Physalacriaceae</taxon>
        <taxon>Armillaria</taxon>
    </lineage>
</organism>
<accession>A0A284SBF5</accession>
<evidence type="ECO:0000256" key="1">
    <source>
        <dbReference type="SAM" id="Coils"/>
    </source>
</evidence>
<keyword evidence="3" id="KW-1185">Reference proteome</keyword>
<protein>
    <submittedName>
        <fullName evidence="2">Uncharacterized protein</fullName>
    </submittedName>
</protein>
<name>A0A284SBF5_ARMOS</name>
<sequence length="273" mass="30307">MSGITITRDPDRTHTKTFIFHSVTSSRIGYVKDETTMEQVKAVAGDYVKGDIQEQNHQEFQEAKVFLSENTLIPVEYTEPQDRAKAKTLGTDPSARGIIFVPAPNSIPDQQLNPILAPAPTSPAPASPPAADPDAVANINRRLDNFLKDMSDMTTKNNTLTKEIVVLKDKAATSEKLSKERDVDNHKLKEEITGLKEEIAGLKDQVADLEKVSKEREAAYEDIHGWLVTHDTKYMDRLRLRHILDLGQACLARFANLPTNPPQSQLAAVLSRA</sequence>
<dbReference type="STRING" id="47428.A0A284SBF5"/>
<keyword evidence="1" id="KW-0175">Coiled coil</keyword>
<proteinExistence type="predicted"/>
<evidence type="ECO:0000313" key="2">
    <source>
        <dbReference type="EMBL" id="SJL18347.1"/>
    </source>
</evidence>
<gene>
    <name evidence="2" type="ORF">ARMOST_21934</name>
</gene>
<dbReference type="Proteomes" id="UP000219338">
    <property type="component" value="Unassembled WGS sequence"/>
</dbReference>
<dbReference type="AlphaFoldDB" id="A0A284SBF5"/>